<dbReference type="SUPFAM" id="SSF56672">
    <property type="entry name" value="DNA/RNA polymerases"/>
    <property type="match status" value="1"/>
</dbReference>
<name>A0AAV8HGI0_9POAL</name>
<gene>
    <name evidence="3" type="ORF">LUZ62_029554</name>
</gene>
<dbReference type="InterPro" id="IPR026960">
    <property type="entry name" value="RVT-Znf"/>
</dbReference>
<evidence type="ECO:0000256" key="1">
    <source>
        <dbReference type="SAM" id="Phobius"/>
    </source>
</evidence>
<evidence type="ECO:0000313" key="3">
    <source>
        <dbReference type="EMBL" id="KAJ4816988.1"/>
    </source>
</evidence>
<comment type="caution">
    <text evidence="3">The sequence shown here is derived from an EMBL/GenBank/DDBJ whole genome shotgun (WGS) entry which is preliminary data.</text>
</comment>
<dbReference type="PROSITE" id="PS50878">
    <property type="entry name" value="RT_POL"/>
    <property type="match status" value="1"/>
</dbReference>
<keyword evidence="3" id="KW-0695">RNA-directed DNA polymerase</keyword>
<dbReference type="AlphaFoldDB" id="A0AAV8HGI0"/>
<dbReference type="EMBL" id="JAMFTS010000001">
    <property type="protein sequence ID" value="KAJ4816988.1"/>
    <property type="molecule type" value="Genomic_DNA"/>
</dbReference>
<dbReference type="InterPro" id="IPR043502">
    <property type="entry name" value="DNA/RNA_pol_sf"/>
</dbReference>
<dbReference type="Pfam" id="PF13966">
    <property type="entry name" value="zf-RVT"/>
    <property type="match status" value="1"/>
</dbReference>
<evidence type="ECO:0000313" key="4">
    <source>
        <dbReference type="Proteomes" id="UP001140206"/>
    </source>
</evidence>
<dbReference type="PANTHER" id="PTHR33116:SF78">
    <property type="entry name" value="OS12G0587133 PROTEIN"/>
    <property type="match status" value="1"/>
</dbReference>
<dbReference type="InterPro" id="IPR000477">
    <property type="entry name" value="RT_dom"/>
</dbReference>
<reference evidence="3" key="1">
    <citation type="submission" date="2022-08" db="EMBL/GenBank/DDBJ databases">
        <authorList>
            <person name="Marques A."/>
        </authorList>
    </citation>
    <scope>NUCLEOTIDE SEQUENCE</scope>
    <source>
        <strain evidence="3">RhyPub2mFocal</strain>
        <tissue evidence="3">Leaves</tissue>
    </source>
</reference>
<dbReference type="GO" id="GO:0003964">
    <property type="term" value="F:RNA-directed DNA polymerase activity"/>
    <property type="evidence" value="ECO:0007669"/>
    <property type="project" value="UniProtKB-KW"/>
</dbReference>
<feature type="transmembrane region" description="Helical" evidence="1">
    <location>
        <begin position="524"/>
        <end position="542"/>
    </location>
</feature>
<keyword evidence="1" id="KW-0812">Transmembrane</keyword>
<dbReference type="Proteomes" id="UP001140206">
    <property type="component" value="Chromosome 1"/>
</dbReference>
<dbReference type="Pfam" id="PF00078">
    <property type="entry name" value="RVT_1"/>
    <property type="match status" value="1"/>
</dbReference>
<accession>A0AAV8HGI0</accession>
<feature type="domain" description="Reverse transcriptase" evidence="2">
    <location>
        <begin position="1"/>
        <end position="142"/>
    </location>
</feature>
<keyword evidence="3" id="KW-0808">Transferase</keyword>
<sequence length="568" mass="65231">MSSVLFNGIQGDYFLCKRGVRQGDPLSPYLFILATDTLSKLITKGINSGHIQGLGPSLDNGKKIVHLQYADDTLLFLKADNIMVDKLQWILKSFESLSGLKINFAKSELLSLTLSTNICEELASMLNYKIGHFLLKYLGLPLHWKAPSRSDWRLVIDKVGQKLTSWKGNLMSLGGRLVMVNSVLTAVPLYFLSFFKAPNWVIQKIDKIRRDFLWGSTGFQEKVPLVSWSVICRPKDLGGWEVLNLHLMNKAHLGKCAKYKHRLKSGLSPFWKEVKDNLHLIRLVSNKVVNSGDNTEFWLDTWHDNCSLAIKFLLLFSKTKRQQVSVSKVWNHGNIKLRLRRGVSSALRAEKEQLLEILNNSNFNLLQDSIVWNWEKSNLFSVKSFYRFLSSRGVTLELNKTVWPLKIPLKIKCFVWMLVHYKLLTKDRLVHRGRSDIDTSCVFCDATESIDHLFSHCSFIRIFWVLFSRYNKWGFHTNSLSIWDIWTDIIALPTNNRVLMQILFAAFSWVIWKERNSRIFTDNVGLNASFLCSSIFSLFFFWTSHPTGMEQDFHRASTGADATGGSGT</sequence>
<keyword evidence="3" id="KW-0548">Nucleotidyltransferase</keyword>
<organism evidence="3 4">
    <name type="scientific">Rhynchospora pubera</name>
    <dbReference type="NCBI Taxonomy" id="906938"/>
    <lineage>
        <taxon>Eukaryota</taxon>
        <taxon>Viridiplantae</taxon>
        <taxon>Streptophyta</taxon>
        <taxon>Embryophyta</taxon>
        <taxon>Tracheophyta</taxon>
        <taxon>Spermatophyta</taxon>
        <taxon>Magnoliopsida</taxon>
        <taxon>Liliopsida</taxon>
        <taxon>Poales</taxon>
        <taxon>Cyperaceae</taxon>
        <taxon>Cyperoideae</taxon>
        <taxon>Rhynchosporeae</taxon>
        <taxon>Rhynchospora</taxon>
    </lineage>
</organism>
<keyword evidence="4" id="KW-1185">Reference proteome</keyword>
<keyword evidence="1" id="KW-0472">Membrane</keyword>
<proteinExistence type="predicted"/>
<keyword evidence="1" id="KW-1133">Transmembrane helix</keyword>
<dbReference type="PANTHER" id="PTHR33116">
    <property type="entry name" value="REVERSE TRANSCRIPTASE ZINC-BINDING DOMAIN-CONTAINING PROTEIN-RELATED-RELATED"/>
    <property type="match status" value="1"/>
</dbReference>
<feature type="transmembrane region" description="Helical" evidence="1">
    <location>
        <begin position="496"/>
        <end position="512"/>
    </location>
</feature>
<evidence type="ECO:0000259" key="2">
    <source>
        <dbReference type="PROSITE" id="PS50878"/>
    </source>
</evidence>
<protein>
    <submittedName>
        <fullName evidence="3">RNA-directed DNA polymerase (Reverse transcriptase)-related family protein</fullName>
    </submittedName>
</protein>